<dbReference type="Gene3D" id="3.40.50.10860">
    <property type="entry name" value="Leucine Dehydrogenase, chain A, domain 1"/>
    <property type="match status" value="1"/>
</dbReference>
<dbReference type="GO" id="GO:0005829">
    <property type="term" value="C:cytosol"/>
    <property type="evidence" value="ECO:0007669"/>
    <property type="project" value="TreeGrafter"/>
</dbReference>
<accession>A0A1M5ACH1</accession>
<evidence type="ECO:0000256" key="3">
    <source>
        <dbReference type="ARBA" id="ARBA00022605"/>
    </source>
</evidence>
<protein>
    <recommendedName>
        <fullName evidence="2 7">Shikimate dehydrogenase (NADP(+))</fullName>
        <shortName evidence="7">SDH</shortName>
        <ecNumber evidence="2 7">1.1.1.25</ecNumber>
    </recommendedName>
</protein>
<feature type="binding site" evidence="7">
    <location>
        <position position="255"/>
    </location>
    <ligand>
        <name>shikimate</name>
        <dbReference type="ChEBI" id="CHEBI:36208"/>
    </ligand>
</feature>
<evidence type="ECO:0000256" key="1">
    <source>
        <dbReference type="ARBA" id="ARBA00004871"/>
    </source>
</evidence>
<feature type="binding site" evidence="7">
    <location>
        <position position="248"/>
    </location>
    <ligand>
        <name>NADP(+)</name>
        <dbReference type="ChEBI" id="CHEBI:58349"/>
    </ligand>
</feature>
<reference evidence="10 11" key="1">
    <citation type="submission" date="2016-11" db="EMBL/GenBank/DDBJ databases">
        <authorList>
            <person name="Jaros S."/>
            <person name="Januszkiewicz K."/>
            <person name="Wedrychowicz H."/>
        </authorList>
    </citation>
    <scope>NUCLEOTIDE SEQUENCE [LARGE SCALE GENOMIC DNA]</scope>
    <source>
        <strain evidence="10 11">DSM 10502</strain>
    </source>
</reference>
<dbReference type="Gene3D" id="3.40.50.720">
    <property type="entry name" value="NAD(P)-binding Rossmann-like Domain"/>
    <property type="match status" value="1"/>
</dbReference>
<dbReference type="SUPFAM" id="SSF51735">
    <property type="entry name" value="NAD(P)-binding Rossmann-fold domains"/>
    <property type="match status" value="1"/>
</dbReference>
<dbReference type="InterPro" id="IPR036291">
    <property type="entry name" value="NAD(P)-bd_dom_sf"/>
</dbReference>
<comment type="function">
    <text evidence="7">Involved in the biosynthesis of the chorismate, which leads to the biosynthesis of aromatic amino acids. Catalyzes the reversible NADPH linked reduction of 3-dehydroshikimate (DHSA) to yield shikimate (SA).</text>
</comment>
<evidence type="ECO:0000256" key="4">
    <source>
        <dbReference type="ARBA" id="ARBA00022857"/>
    </source>
</evidence>
<proteinExistence type="inferred from homology"/>
<comment type="subunit">
    <text evidence="7">Homodimer.</text>
</comment>
<comment type="pathway">
    <text evidence="1 7">Metabolic intermediate biosynthesis; chorismate biosynthesis; chorismate from D-erythrose 4-phosphate and phosphoenolpyruvate: step 4/7.</text>
</comment>
<feature type="binding site" evidence="7">
    <location>
        <position position="91"/>
    </location>
    <ligand>
        <name>shikimate</name>
        <dbReference type="ChEBI" id="CHEBI:36208"/>
    </ligand>
</feature>
<evidence type="ECO:0000256" key="7">
    <source>
        <dbReference type="HAMAP-Rule" id="MF_00222"/>
    </source>
</evidence>
<feature type="binding site" evidence="7">
    <location>
        <begin position="19"/>
        <end position="21"/>
    </location>
    <ligand>
        <name>shikimate</name>
        <dbReference type="ChEBI" id="CHEBI:36208"/>
    </ligand>
</feature>
<keyword evidence="11" id="KW-1185">Reference proteome</keyword>
<feature type="binding site" evidence="7">
    <location>
        <position position="227"/>
    </location>
    <ligand>
        <name>shikimate</name>
        <dbReference type="ChEBI" id="CHEBI:36208"/>
    </ligand>
</feature>
<evidence type="ECO:0000256" key="5">
    <source>
        <dbReference type="ARBA" id="ARBA00023002"/>
    </source>
</evidence>
<dbReference type="GO" id="GO:0009073">
    <property type="term" value="P:aromatic amino acid family biosynthetic process"/>
    <property type="evidence" value="ECO:0007669"/>
    <property type="project" value="UniProtKB-KW"/>
</dbReference>
<comment type="catalytic activity">
    <reaction evidence="7">
        <text>shikimate + NADP(+) = 3-dehydroshikimate + NADPH + H(+)</text>
        <dbReference type="Rhea" id="RHEA:17737"/>
        <dbReference type="ChEBI" id="CHEBI:15378"/>
        <dbReference type="ChEBI" id="CHEBI:16630"/>
        <dbReference type="ChEBI" id="CHEBI:36208"/>
        <dbReference type="ChEBI" id="CHEBI:57783"/>
        <dbReference type="ChEBI" id="CHEBI:58349"/>
        <dbReference type="EC" id="1.1.1.25"/>
    </reaction>
</comment>
<dbReference type="CDD" id="cd01065">
    <property type="entry name" value="NAD_bind_Shikimate_DH"/>
    <property type="match status" value="1"/>
</dbReference>
<feature type="binding site" evidence="7">
    <location>
        <position position="66"/>
    </location>
    <ligand>
        <name>shikimate</name>
        <dbReference type="ChEBI" id="CHEBI:36208"/>
    </ligand>
</feature>
<dbReference type="GO" id="GO:0004764">
    <property type="term" value="F:shikimate 3-dehydrogenase (NADP+) activity"/>
    <property type="evidence" value="ECO:0007669"/>
    <property type="project" value="UniProtKB-UniRule"/>
</dbReference>
<dbReference type="PANTHER" id="PTHR21089">
    <property type="entry name" value="SHIKIMATE DEHYDROGENASE"/>
    <property type="match status" value="1"/>
</dbReference>
<dbReference type="InterPro" id="IPR013708">
    <property type="entry name" value="Shikimate_DH-bd_N"/>
</dbReference>
<feature type="domain" description="SDH C-terminal" evidence="9">
    <location>
        <begin position="248"/>
        <end position="278"/>
    </location>
</feature>
<evidence type="ECO:0000313" key="10">
    <source>
        <dbReference type="EMBL" id="SHF27973.1"/>
    </source>
</evidence>
<dbReference type="RefSeq" id="WP_072936387.1">
    <property type="nucleotide sequence ID" value="NZ_FQUG01000011.1"/>
</dbReference>
<dbReference type="GO" id="GO:0050661">
    <property type="term" value="F:NADP binding"/>
    <property type="evidence" value="ECO:0007669"/>
    <property type="project" value="InterPro"/>
</dbReference>
<dbReference type="AlphaFoldDB" id="A0A1M5ACH1"/>
<dbReference type="PANTHER" id="PTHR21089:SF1">
    <property type="entry name" value="BIFUNCTIONAL 3-DEHYDROQUINATE DEHYDRATASE_SHIKIMATE DEHYDROGENASE, CHLOROPLASTIC"/>
    <property type="match status" value="1"/>
</dbReference>
<feature type="binding site" evidence="7">
    <location>
        <position position="225"/>
    </location>
    <ligand>
        <name>NADP(+)</name>
        <dbReference type="ChEBI" id="CHEBI:58349"/>
    </ligand>
</feature>
<dbReference type="NCBIfam" id="TIGR00507">
    <property type="entry name" value="aroE"/>
    <property type="match status" value="1"/>
</dbReference>
<evidence type="ECO:0000256" key="6">
    <source>
        <dbReference type="ARBA" id="ARBA00023141"/>
    </source>
</evidence>
<dbReference type="Proteomes" id="UP000184404">
    <property type="component" value="Unassembled WGS sequence"/>
</dbReference>
<dbReference type="STRING" id="1123243.SAMN02745190_02281"/>
<comment type="similarity">
    <text evidence="7">Belongs to the shikimate dehydrogenase family.</text>
</comment>
<dbReference type="EMBL" id="FQUG01000011">
    <property type="protein sequence ID" value="SHF27973.1"/>
    <property type="molecule type" value="Genomic_DNA"/>
</dbReference>
<evidence type="ECO:0000313" key="11">
    <source>
        <dbReference type="Proteomes" id="UP000184404"/>
    </source>
</evidence>
<feature type="binding site" evidence="7">
    <location>
        <begin position="130"/>
        <end position="134"/>
    </location>
    <ligand>
        <name>NADP(+)</name>
        <dbReference type="ChEBI" id="CHEBI:58349"/>
    </ligand>
</feature>
<feature type="domain" description="Shikimate dehydrogenase substrate binding N-terminal" evidence="8">
    <location>
        <begin position="11"/>
        <end position="93"/>
    </location>
</feature>
<dbReference type="InterPro" id="IPR011342">
    <property type="entry name" value="Shikimate_DH"/>
</dbReference>
<dbReference type="UniPathway" id="UPA00053">
    <property type="reaction ID" value="UER00087"/>
</dbReference>
<dbReference type="HAMAP" id="MF_00222">
    <property type="entry name" value="Shikimate_DH_AroE"/>
    <property type="match status" value="1"/>
</dbReference>
<feature type="active site" description="Proton acceptor" evidence="7">
    <location>
        <position position="70"/>
    </location>
</feature>
<dbReference type="GO" id="GO:0008652">
    <property type="term" value="P:amino acid biosynthetic process"/>
    <property type="evidence" value="ECO:0007669"/>
    <property type="project" value="UniProtKB-KW"/>
</dbReference>
<keyword evidence="3 7" id="KW-0028">Amino-acid biosynthesis</keyword>
<dbReference type="Pfam" id="PF18317">
    <property type="entry name" value="SDH_C"/>
    <property type="match status" value="1"/>
</dbReference>
<feature type="binding site" evidence="7">
    <location>
        <position position="82"/>
    </location>
    <ligand>
        <name>NADP(+)</name>
        <dbReference type="ChEBI" id="CHEBI:58349"/>
    </ligand>
</feature>
<keyword evidence="4 7" id="KW-0521">NADP</keyword>
<dbReference type="OrthoDB" id="9792692at2"/>
<sequence length="289" mass="30300">MITGTSKNLGVIGYPIIHSLSPAMQNSAIDAAGLDAVYIAMEVSPEELTAAVKGLRATGFIGWNVTIPHKTAIIPLLDEVDENARAIGAVNTVVNKGGKLIGYNTDIIGFCDGLHEKGVSLQGKPAVVLGAGGAARAVLQGLMLEGAASITIGVRNPQKAASITKDMPLKVPVQIVEWDSESMKTALNEAALLVNTTPLGMAPKTDGIPPVDWDVLSPSAFVYDIIYTPAETRFLKEAKSHGHDTQNGVPMLVGQGAAALSMWLDTNPDRTAMRNALEAALLAKEKTQA</sequence>
<dbReference type="Pfam" id="PF08501">
    <property type="entry name" value="Shikimate_dh_N"/>
    <property type="match status" value="1"/>
</dbReference>
<evidence type="ECO:0000259" key="9">
    <source>
        <dbReference type="Pfam" id="PF18317"/>
    </source>
</evidence>
<dbReference type="NCBIfam" id="NF001319">
    <property type="entry name" value="PRK00258.3-3"/>
    <property type="match status" value="1"/>
</dbReference>
<dbReference type="InterPro" id="IPR022893">
    <property type="entry name" value="Shikimate_DH_fam"/>
</dbReference>
<feature type="binding site" evidence="7">
    <location>
        <position position="106"/>
    </location>
    <ligand>
        <name>shikimate</name>
        <dbReference type="ChEBI" id="CHEBI:36208"/>
    </ligand>
</feature>
<dbReference type="InterPro" id="IPR041121">
    <property type="entry name" value="SDH_C"/>
</dbReference>
<dbReference type="GO" id="GO:0019632">
    <property type="term" value="P:shikimate metabolic process"/>
    <property type="evidence" value="ECO:0007669"/>
    <property type="project" value="InterPro"/>
</dbReference>
<name>A0A1M5ACH1_9FIRM</name>
<dbReference type="NCBIfam" id="NF001314">
    <property type="entry name" value="PRK00258.2-2"/>
    <property type="match status" value="1"/>
</dbReference>
<keyword evidence="6 7" id="KW-0057">Aromatic amino acid biosynthesis</keyword>
<comment type="caution">
    <text evidence="7">Lacks conserved residue(s) required for the propagation of feature annotation.</text>
</comment>
<gene>
    <name evidence="7" type="primary">aroE</name>
    <name evidence="10" type="ORF">SAMN02745190_02281</name>
</gene>
<dbReference type="EC" id="1.1.1.25" evidence="2 7"/>
<organism evidence="10 11">
    <name type="scientific">Schwartzia succinivorans DSM 10502</name>
    <dbReference type="NCBI Taxonomy" id="1123243"/>
    <lineage>
        <taxon>Bacteria</taxon>
        <taxon>Bacillati</taxon>
        <taxon>Bacillota</taxon>
        <taxon>Negativicutes</taxon>
        <taxon>Selenomonadales</taxon>
        <taxon>Selenomonadaceae</taxon>
        <taxon>Schwartzia</taxon>
    </lineage>
</organism>
<evidence type="ECO:0000259" key="8">
    <source>
        <dbReference type="Pfam" id="PF08501"/>
    </source>
</evidence>
<dbReference type="GO" id="GO:0009423">
    <property type="term" value="P:chorismate biosynthetic process"/>
    <property type="evidence" value="ECO:0007669"/>
    <property type="project" value="UniProtKB-UniRule"/>
</dbReference>
<dbReference type="SUPFAM" id="SSF53223">
    <property type="entry name" value="Aminoacid dehydrogenase-like, N-terminal domain"/>
    <property type="match status" value="1"/>
</dbReference>
<dbReference type="FunFam" id="3.40.50.10860:FF:000004">
    <property type="entry name" value="Quinate/shikimate dehydrogenase"/>
    <property type="match status" value="1"/>
</dbReference>
<dbReference type="InterPro" id="IPR046346">
    <property type="entry name" value="Aminoacid_DH-like_N_sf"/>
</dbReference>
<evidence type="ECO:0000256" key="2">
    <source>
        <dbReference type="ARBA" id="ARBA00012962"/>
    </source>
</evidence>
<keyword evidence="5 7" id="KW-0560">Oxidoreductase</keyword>